<reference evidence="2" key="1">
    <citation type="submission" date="2020-11" db="EMBL/GenBank/DDBJ databases">
        <authorList>
            <consortium name="DOE Joint Genome Institute"/>
            <person name="Ahrendt S."/>
            <person name="Riley R."/>
            <person name="Andreopoulos W."/>
            <person name="Labutti K."/>
            <person name="Pangilinan J."/>
            <person name="Ruiz-Duenas F.J."/>
            <person name="Barrasa J.M."/>
            <person name="Sanchez-Garcia M."/>
            <person name="Camarero S."/>
            <person name="Miyauchi S."/>
            <person name="Serrano A."/>
            <person name="Linde D."/>
            <person name="Babiker R."/>
            <person name="Drula E."/>
            <person name="Ayuso-Fernandez I."/>
            <person name="Pacheco R."/>
            <person name="Padilla G."/>
            <person name="Ferreira P."/>
            <person name="Barriuso J."/>
            <person name="Kellner H."/>
            <person name="Castanera R."/>
            <person name="Alfaro M."/>
            <person name="Ramirez L."/>
            <person name="Pisabarro A.G."/>
            <person name="Kuo A."/>
            <person name="Tritt A."/>
            <person name="Lipzen A."/>
            <person name="He G."/>
            <person name="Yan M."/>
            <person name="Ng V."/>
            <person name="Cullen D."/>
            <person name="Martin F."/>
            <person name="Rosso M.-N."/>
            <person name="Henrissat B."/>
            <person name="Hibbett D."/>
            <person name="Martinez A.T."/>
            <person name="Grigoriev I.V."/>
        </authorList>
    </citation>
    <scope>NUCLEOTIDE SEQUENCE</scope>
    <source>
        <strain evidence="2">AH 40177</strain>
    </source>
</reference>
<name>A0A9P5PHW7_9AGAR</name>
<keyword evidence="3" id="KW-1185">Reference proteome</keyword>
<evidence type="ECO:0000313" key="3">
    <source>
        <dbReference type="Proteomes" id="UP000772434"/>
    </source>
</evidence>
<dbReference type="AlphaFoldDB" id="A0A9P5PHW7"/>
<evidence type="ECO:0000313" key="2">
    <source>
        <dbReference type="EMBL" id="KAF9064193.1"/>
    </source>
</evidence>
<proteinExistence type="predicted"/>
<accession>A0A9P5PHW7</accession>
<evidence type="ECO:0000256" key="1">
    <source>
        <dbReference type="SAM" id="MobiDB-lite"/>
    </source>
</evidence>
<dbReference type="Proteomes" id="UP000772434">
    <property type="component" value="Unassembled WGS sequence"/>
</dbReference>
<organism evidence="2 3">
    <name type="scientific">Rhodocollybia butyracea</name>
    <dbReference type="NCBI Taxonomy" id="206335"/>
    <lineage>
        <taxon>Eukaryota</taxon>
        <taxon>Fungi</taxon>
        <taxon>Dikarya</taxon>
        <taxon>Basidiomycota</taxon>
        <taxon>Agaricomycotina</taxon>
        <taxon>Agaricomycetes</taxon>
        <taxon>Agaricomycetidae</taxon>
        <taxon>Agaricales</taxon>
        <taxon>Marasmiineae</taxon>
        <taxon>Omphalotaceae</taxon>
        <taxon>Rhodocollybia</taxon>
    </lineage>
</organism>
<protein>
    <submittedName>
        <fullName evidence="2">Uncharacterized protein</fullName>
    </submittedName>
</protein>
<gene>
    <name evidence="2" type="ORF">BDP27DRAFT_180958</name>
</gene>
<sequence>MGPVTLTYKNFQNNPEVLLQFAKIGSDLKYFDGCVGSLLKDDILLTSPNVNYLYAPPLNMCRVRLRRERHFGQDDPLYYPQPFSWSTPHLALILTPQVDLRNKFYPAWLVPRNEHFIKKDTSSPRIDLGVVKEDLAESIKPMAKNVLDNIRDDSRTDKFVAEGAWALQLELNHLDIPATLEQCMLRIRVIQRHVLELDARLRWLSNQWKTRVLDAKQRKKVHAVQDLMGAFVEKAEDADVLFHAGVPLWLVRALADCPNPRVDKLANVILEDPSQRIKLHTGYFLNCADEEPSNEIIYIGLANKTERYSAMARYMKSHFRTPSLFGLSEPSPKGSSDRGAQWRSTGVSEKVVAQRSTRMSNSVYFQ</sequence>
<dbReference type="OrthoDB" id="2634326at2759"/>
<comment type="caution">
    <text evidence="2">The sequence shown here is derived from an EMBL/GenBank/DDBJ whole genome shotgun (WGS) entry which is preliminary data.</text>
</comment>
<feature type="region of interest" description="Disordered" evidence="1">
    <location>
        <begin position="325"/>
        <end position="349"/>
    </location>
</feature>
<dbReference type="EMBL" id="JADNRY010000129">
    <property type="protein sequence ID" value="KAF9064193.1"/>
    <property type="molecule type" value="Genomic_DNA"/>
</dbReference>